<feature type="repeat" description="ARM" evidence="2">
    <location>
        <begin position="434"/>
        <end position="476"/>
    </location>
</feature>
<dbReference type="PROSITE" id="PS50176">
    <property type="entry name" value="ARM_REPEAT"/>
    <property type="match status" value="2"/>
</dbReference>
<keyword evidence="6" id="KW-1185">Reference proteome</keyword>
<keyword evidence="1" id="KW-0677">Repeat</keyword>
<dbReference type="CDD" id="cd09272">
    <property type="entry name" value="RNase_HI_RT_Ty1"/>
    <property type="match status" value="1"/>
</dbReference>
<dbReference type="SUPFAM" id="SSF48371">
    <property type="entry name" value="ARM repeat"/>
    <property type="match status" value="1"/>
</dbReference>
<dbReference type="EMBL" id="VEPZ02000167">
    <property type="protein sequence ID" value="KAE8732184.1"/>
    <property type="molecule type" value="Genomic_DNA"/>
</dbReference>
<dbReference type="AlphaFoldDB" id="A0A6A3CUN6"/>
<dbReference type="Pfam" id="PF07727">
    <property type="entry name" value="RVT_2"/>
    <property type="match status" value="1"/>
</dbReference>
<dbReference type="InterPro" id="IPR000225">
    <property type="entry name" value="Armadillo"/>
</dbReference>
<reference evidence="5" key="1">
    <citation type="submission" date="2019-09" db="EMBL/GenBank/DDBJ databases">
        <title>Draft genome information of white flower Hibiscus syriacus.</title>
        <authorList>
            <person name="Kim Y.-M."/>
        </authorList>
    </citation>
    <scope>NUCLEOTIDE SEQUENCE [LARGE SCALE GENOMIC DNA]</scope>
    <source>
        <strain evidence="5">YM2019G1</strain>
    </source>
</reference>
<evidence type="ECO:0000313" key="6">
    <source>
        <dbReference type="Proteomes" id="UP000436088"/>
    </source>
</evidence>
<sequence length="661" mass="73073">MRPLKDLRYSLTLKITLDLRRGYLGVITGSSFSTKQIEKFQKLFGQLHPPSVTTSSSPASNISFATLAHKSDTPMWIVDSGASDHMTGDLRLFQSFNGNSSISQIRTTDGSLSRVARYGEGDWSAKLFGGLYLLPVLHQLDIKNAFLNDNLEVEVYMRIPPGRIQAKSVESYLVRQNSFKQEGYVDSLVDAIIITGDDSVEIERLKKLLAREFGTKDLINLRYFLGMKVARSKEGIMFNQRKYTLDLLSETRMMRCKPAETPMHENLKLRRVELGSPYCESIYEQSKRRTFRDHELNPEILENDTGHGLIFRKSKDRTVKIFSVSSWAGELTDKRSTTGYCSFVWGNLVTWRSKKLLTELGLCKNKYLELQSDNKSIISNAKNPVHHVQTKHVEIGRHFISEKVNGGLAARALANLAAHGDSNSNNAAIGQEEGALEALVQLAYSENEGVRQEAAGALWNFSFDGKNREAIAAAGGVALAQSSSSASRGLQERAAGALWGLSVSETNSIAIGRQGGIAPLIVLARSDIEDVHETAAGALWNLAFYRENALHIVQDGGVKPLIHLCSSSISKMARFMAALALVYIFDGRIDASGSSKTLNTDGVGRIALKHVEGFVNSFYDPQSFHTAASSLVPTALAQIDSRSHKNTRSRTSKMQVLMFWP</sequence>
<evidence type="ECO:0000256" key="1">
    <source>
        <dbReference type="ARBA" id="ARBA00022737"/>
    </source>
</evidence>
<dbReference type="InterPro" id="IPR011989">
    <property type="entry name" value="ARM-like"/>
</dbReference>
<feature type="domain" description="Retrovirus-related Pol polyprotein from transposon TNT 1-94-like beta-barrel" evidence="4">
    <location>
        <begin position="76"/>
        <end position="142"/>
    </location>
</feature>
<dbReference type="Pfam" id="PF22936">
    <property type="entry name" value="Pol_BBD"/>
    <property type="match status" value="1"/>
</dbReference>
<proteinExistence type="predicted"/>
<dbReference type="PANTHER" id="PTHR46976:SF2">
    <property type="entry name" value="F-BOX DOMAIN-CONTAINING PROTEIN"/>
    <property type="match status" value="1"/>
</dbReference>
<name>A0A6A3CUN6_HIBSY</name>
<dbReference type="InterPro" id="IPR013103">
    <property type="entry name" value="RVT_2"/>
</dbReference>
<dbReference type="Pfam" id="PF00514">
    <property type="entry name" value="Arm"/>
    <property type="match status" value="2"/>
</dbReference>
<evidence type="ECO:0000256" key="2">
    <source>
        <dbReference type="PROSITE-ProRule" id="PRU00259"/>
    </source>
</evidence>
<dbReference type="Proteomes" id="UP000436088">
    <property type="component" value="Unassembled WGS sequence"/>
</dbReference>
<organism evidence="5 6">
    <name type="scientific">Hibiscus syriacus</name>
    <name type="common">Rose of Sharon</name>
    <dbReference type="NCBI Taxonomy" id="106335"/>
    <lineage>
        <taxon>Eukaryota</taxon>
        <taxon>Viridiplantae</taxon>
        <taxon>Streptophyta</taxon>
        <taxon>Embryophyta</taxon>
        <taxon>Tracheophyta</taxon>
        <taxon>Spermatophyta</taxon>
        <taxon>Magnoliopsida</taxon>
        <taxon>eudicotyledons</taxon>
        <taxon>Gunneridae</taxon>
        <taxon>Pentapetalae</taxon>
        <taxon>rosids</taxon>
        <taxon>malvids</taxon>
        <taxon>Malvales</taxon>
        <taxon>Malvaceae</taxon>
        <taxon>Malvoideae</taxon>
        <taxon>Hibiscus</taxon>
    </lineage>
</organism>
<gene>
    <name evidence="5" type="ORF">F3Y22_tig00002237pilonHSYRG00703</name>
</gene>
<feature type="repeat" description="ARM" evidence="2">
    <location>
        <begin position="515"/>
        <end position="557"/>
    </location>
</feature>
<dbReference type="InterPro" id="IPR016024">
    <property type="entry name" value="ARM-type_fold"/>
</dbReference>
<evidence type="ECO:0000313" key="5">
    <source>
        <dbReference type="EMBL" id="KAE8732184.1"/>
    </source>
</evidence>
<dbReference type="InterPro" id="IPR054722">
    <property type="entry name" value="PolX-like_BBD"/>
</dbReference>
<evidence type="ECO:0000259" key="4">
    <source>
        <dbReference type="Pfam" id="PF22936"/>
    </source>
</evidence>
<dbReference type="SMART" id="SM00185">
    <property type="entry name" value="ARM"/>
    <property type="match status" value="3"/>
</dbReference>
<accession>A0A6A3CUN6</accession>
<dbReference type="Gene3D" id="1.25.10.10">
    <property type="entry name" value="Leucine-rich Repeat Variant"/>
    <property type="match status" value="1"/>
</dbReference>
<dbReference type="PANTHER" id="PTHR46976">
    <property type="entry name" value="PROTEIN ARABIDILLO 1"/>
    <property type="match status" value="1"/>
</dbReference>
<evidence type="ECO:0000259" key="3">
    <source>
        <dbReference type="Pfam" id="PF07727"/>
    </source>
</evidence>
<protein>
    <submittedName>
        <fullName evidence="5">Protein AATF-like</fullName>
    </submittedName>
</protein>
<feature type="domain" description="Reverse transcriptase Ty1/copia-type" evidence="3">
    <location>
        <begin position="187"/>
        <end position="264"/>
    </location>
</feature>
<comment type="caution">
    <text evidence="5">The sequence shown here is derived from an EMBL/GenBank/DDBJ whole genome shotgun (WGS) entry which is preliminary data.</text>
</comment>